<dbReference type="AlphaFoldDB" id="A0A383AR13"/>
<proteinExistence type="predicted"/>
<gene>
    <name evidence="2" type="ORF">METZ01_LOCUS462907</name>
</gene>
<keyword evidence="1" id="KW-0472">Membrane</keyword>
<evidence type="ECO:0000313" key="2">
    <source>
        <dbReference type="EMBL" id="SVE10053.1"/>
    </source>
</evidence>
<protein>
    <recommendedName>
        <fullName evidence="3">Penicillin-binding protein dimerisation domain-containing protein</fullName>
    </recommendedName>
</protein>
<name>A0A383AR13_9ZZZZ</name>
<feature type="non-terminal residue" evidence="2">
    <location>
        <position position="73"/>
    </location>
</feature>
<evidence type="ECO:0008006" key="3">
    <source>
        <dbReference type="Google" id="ProtNLM"/>
    </source>
</evidence>
<keyword evidence="1" id="KW-0812">Transmembrane</keyword>
<feature type="transmembrane region" description="Helical" evidence="1">
    <location>
        <begin position="16"/>
        <end position="36"/>
    </location>
</feature>
<dbReference type="EMBL" id="UINC01194121">
    <property type="protein sequence ID" value="SVE10053.1"/>
    <property type="molecule type" value="Genomic_DNA"/>
</dbReference>
<sequence>MNDLNASVLQQSAKRWLFFFALIMLLSFLLLVYRLVDLQVVRHEQLRDRATDNILHTTVLEARRGNILDRQGN</sequence>
<evidence type="ECO:0000256" key="1">
    <source>
        <dbReference type="SAM" id="Phobius"/>
    </source>
</evidence>
<dbReference type="Gene3D" id="3.90.1310.10">
    <property type="entry name" value="Penicillin-binding protein 2a (Domain 2)"/>
    <property type="match status" value="1"/>
</dbReference>
<keyword evidence="1" id="KW-1133">Transmembrane helix</keyword>
<organism evidence="2">
    <name type="scientific">marine metagenome</name>
    <dbReference type="NCBI Taxonomy" id="408172"/>
    <lineage>
        <taxon>unclassified sequences</taxon>
        <taxon>metagenomes</taxon>
        <taxon>ecological metagenomes</taxon>
    </lineage>
</organism>
<reference evidence="2" key="1">
    <citation type="submission" date="2018-05" db="EMBL/GenBank/DDBJ databases">
        <authorList>
            <person name="Lanie J.A."/>
            <person name="Ng W.-L."/>
            <person name="Kazmierczak K.M."/>
            <person name="Andrzejewski T.M."/>
            <person name="Davidsen T.M."/>
            <person name="Wayne K.J."/>
            <person name="Tettelin H."/>
            <person name="Glass J.I."/>
            <person name="Rusch D."/>
            <person name="Podicherti R."/>
            <person name="Tsui H.-C.T."/>
            <person name="Winkler M.E."/>
        </authorList>
    </citation>
    <scope>NUCLEOTIDE SEQUENCE</scope>
</reference>
<accession>A0A383AR13</accession>